<dbReference type="Proteomes" id="UP001155483">
    <property type="component" value="Unassembled WGS sequence"/>
</dbReference>
<dbReference type="PANTHER" id="PTHR43798">
    <property type="entry name" value="MONOACYLGLYCEROL LIPASE"/>
    <property type="match status" value="1"/>
</dbReference>
<dbReference type="InterPro" id="IPR050266">
    <property type="entry name" value="AB_hydrolase_sf"/>
</dbReference>
<dbReference type="InterPro" id="IPR029058">
    <property type="entry name" value="AB_hydrolase_fold"/>
</dbReference>
<dbReference type="PANTHER" id="PTHR43798:SF33">
    <property type="entry name" value="HYDROLASE, PUTATIVE (AFU_ORTHOLOGUE AFUA_2G14860)-RELATED"/>
    <property type="match status" value="1"/>
</dbReference>
<keyword evidence="3" id="KW-1185">Reference proteome</keyword>
<sequence length="295" mass="33154">MIQDSIQLPDGRALDYNIFGPSDGRPVLYFHGTPSSRLEPLLPSVYGIDMIALLQKHHLQLLSIDRPGMGFSTLHPEGTFLSFADDAAELLRHKNIRQCPVLCWSGGGPYALAIAHKYPELIPAVFMIAGFTIPLSTPGLFEEMKRNKYYFASASNTPLILEGILNYLAKKEITRSFPQWIAGTPEVDYEYLKDPKHLMQVASITLQEACRYGSTGAVKEAAGYFNDYGFSLTGITQPVFYWWGSEDVEIINQHPHAIEQQIPHHAIYYKEGEGHVSIYIRYIEDVLEKIADSLS</sequence>
<feature type="domain" description="AB hydrolase-1" evidence="1">
    <location>
        <begin position="26"/>
        <end position="146"/>
    </location>
</feature>
<evidence type="ECO:0000313" key="2">
    <source>
        <dbReference type="EMBL" id="MCU7550532.1"/>
    </source>
</evidence>
<keyword evidence="2" id="KW-0378">Hydrolase</keyword>
<name>A0A9X2XXT4_9BACT</name>
<reference evidence="2" key="1">
    <citation type="submission" date="2022-09" db="EMBL/GenBank/DDBJ databases">
        <authorList>
            <person name="Yuan C."/>
            <person name="Ke Z."/>
        </authorList>
    </citation>
    <scope>NUCLEOTIDE SEQUENCE</scope>
    <source>
        <strain evidence="2">LB-8</strain>
    </source>
</reference>
<organism evidence="2 3">
    <name type="scientific">Paraflavisolibacter caeni</name>
    <dbReference type="NCBI Taxonomy" id="2982496"/>
    <lineage>
        <taxon>Bacteria</taxon>
        <taxon>Pseudomonadati</taxon>
        <taxon>Bacteroidota</taxon>
        <taxon>Chitinophagia</taxon>
        <taxon>Chitinophagales</taxon>
        <taxon>Chitinophagaceae</taxon>
        <taxon>Paraflavisolibacter</taxon>
    </lineage>
</organism>
<protein>
    <submittedName>
        <fullName evidence="2">Alpha/beta hydrolase</fullName>
    </submittedName>
</protein>
<accession>A0A9X2XXT4</accession>
<dbReference type="EMBL" id="JAOTIF010000013">
    <property type="protein sequence ID" value="MCU7550532.1"/>
    <property type="molecule type" value="Genomic_DNA"/>
</dbReference>
<dbReference type="RefSeq" id="WP_279297972.1">
    <property type="nucleotide sequence ID" value="NZ_JAOTIF010000013.1"/>
</dbReference>
<dbReference type="AlphaFoldDB" id="A0A9X2XXT4"/>
<evidence type="ECO:0000259" key="1">
    <source>
        <dbReference type="Pfam" id="PF00561"/>
    </source>
</evidence>
<dbReference type="InterPro" id="IPR000073">
    <property type="entry name" value="AB_hydrolase_1"/>
</dbReference>
<dbReference type="Gene3D" id="3.40.50.1820">
    <property type="entry name" value="alpha/beta hydrolase"/>
    <property type="match status" value="1"/>
</dbReference>
<comment type="caution">
    <text evidence="2">The sequence shown here is derived from an EMBL/GenBank/DDBJ whole genome shotgun (WGS) entry which is preliminary data.</text>
</comment>
<dbReference type="GO" id="GO:0016020">
    <property type="term" value="C:membrane"/>
    <property type="evidence" value="ECO:0007669"/>
    <property type="project" value="TreeGrafter"/>
</dbReference>
<reference evidence="2" key="2">
    <citation type="submission" date="2023-04" db="EMBL/GenBank/DDBJ databases">
        <title>Paracnuella aquatica gen. nov., sp. nov., a member of the family Chitinophagaceae isolated from a hot spring.</title>
        <authorList>
            <person name="Wang C."/>
        </authorList>
    </citation>
    <scope>NUCLEOTIDE SEQUENCE</scope>
    <source>
        <strain evidence="2">LB-8</strain>
    </source>
</reference>
<dbReference type="GO" id="GO:0016787">
    <property type="term" value="F:hydrolase activity"/>
    <property type="evidence" value="ECO:0007669"/>
    <property type="project" value="UniProtKB-KW"/>
</dbReference>
<dbReference type="SUPFAM" id="SSF53474">
    <property type="entry name" value="alpha/beta-Hydrolases"/>
    <property type="match status" value="1"/>
</dbReference>
<dbReference type="Pfam" id="PF00561">
    <property type="entry name" value="Abhydrolase_1"/>
    <property type="match status" value="1"/>
</dbReference>
<gene>
    <name evidence="2" type="ORF">OCK74_15545</name>
</gene>
<evidence type="ECO:0000313" key="3">
    <source>
        <dbReference type="Proteomes" id="UP001155483"/>
    </source>
</evidence>
<proteinExistence type="predicted"/>